<dbReference type="PANTHER" id="PTHR36578:SF1">
    <property type="entry name" value="APPLE DOMAIN-CONTAINING PROTEIN"/>
    <property type="match status" value="1"/>
</dbReference>
<dbReference type="Pfam" id="PF19527">
    <property type="entry name" value="DUF6055"/>
    <property type="match status" value="1"/>
</dbReference>
<dbReference type="EMBL" id="NHZQ01000067">
    <property type="protein sequence ID" value="PSK55445.1"/>
    <property type="molecule type" value="Genomic_DNA"/>
</dbReference>
<reference evidence="3 4" key="1">
    <citation type="submission" date="2017-05" db="EMBL/GenBank/DDBJ databases">
        <title>Draft genome sequence of Elsinoe australis.</title>
        <authorList>
            <person name="Cheng Q."/>
        </authorList>
    </citation>
    <scope>NUCLEOTIDE SEQUENCE [LARGE SCALE GENOMIC DNA]</scope>
    <source>
        <strain evidence="3 4">NL1</strain>
    </source>
</reference>
<organism evidence="3 4">
    <name type="scientific">Elsinoe australis</name>
    <dbReference type="NCBI Taxonomy" id="40998"/>
    <lineage>
        <taxon>Eukaryota</taxon>
        <taxon>Fungi</taxon>
        <taxon>Dikarya</taxon>
        <taxon>Ascomycota</taxon>
        <taxon>Pezizomycotina</taxon>
        <taxon>Dothideomycetes</taxon>
        <taxon>Dothideomycetidae</taxon>
        <taxon>Myriangiales</taxon>
        <taxon>Elsinoaceae</taxon>
        <taxon>Elsinoe</taxon>
    </lineage>
</organism>
<feature type="region of interest" description="Disordered" evidence="1">
    <location>
        <begin position="359"/>
        <end position="384"/>
    </location>
</feature>
<keyword evidence="4" id="KW-1185">Reference proteome</keyword>
<proteinExistence type="predicted"/>
<accession>A0A2P8A4P1</accession>
<dbReference type="STRING" id="40998.A0A2P8A4P1"/>
<feature type="region of interest" description="Disordered" evidence="1">
    <location>
        <begin position="416"/>
        <end position="444"/>
    </location>
</feature>
<feature type="region of interest" description="Disordered" evidence="1">
    <location>
        <begin position="458"/>
        <end position="480"/>
    </location>
</feature>
<dbReference type="Proteomes" id="UP000243723">
    <property type="component" value="Unassembled WGS sequence"/>
</dbReference>
<keyword evidence="2" id="KW-0732">Signal</keyword>
<evidence type="ECO:0000256" key="1">
    <source>
        <dbReference type="SAM" id="MobiDB-lite"/>
    </source>
</evidence>
<dbReference type="OrthoDB" id="5319191at2759"/>
<evidence type="ECO:0000313" key="4">
    <source>
        <dbReference type="Proteomes" id="UP000243723"/>
    </source>
</evidence>
<dbReference type="PANTHER" id="PTHR36578">
    <property type="entry name" value="CHROMOSOME 15, WHOLE GENOME SHOTGUN SEQUENCE"/>
    <property type="match status" value="1"/>
</dbReference>
<evidence type="ECO:0000256" key="2">
    <source>
        <dbReference type="SAM" id="SignalP"/>
    </source>
</evidence>
<dbReference type="InterPro" id="IPR045690">
    <property type="entry name" value="DUF6055"/>
</dbReference>
<comment type="caution">
    <text evidence="3">The sequence shown here is derived from an EMBL/GenBank/DDBJ whole genome shotgun (WGS) entry which is preliminary data.</text>
</comment>
<dbReference type="AlphaFoldDB" id="A0A2P8A4P1"/>
<gene>
    <name evidence="3" type="ORF">B9Z65_2834</name>
</gene>
<feature type="chain" id="PRO_5015164377" evidence="2">
    <location>
        <begin position="20"/>
        <end position="849"/>
    </location>
</feature>
<protein>
    <submittedName>
        <fullName evidence="3">Uncharacterized protein</fullName>
    </submittedName>
</protein>
<evidence type="ECO:0000313" key="3">
    <source>
        <dbReference type="EMBL" id="PSK55445.1"/>
    </source>
</evidence>
<name>A0A2P8A4P1_9PEZI</name>
<feature type="signal peptide" evidence="2">
    <location>
        <begin position="1"/>
        <end position="19"/>
    </location>
</feature>
<sequence>MYLWSLLSLLLAFIATAEAQGINFRKVLSKRPALFLATNTRSATGRPSVTAASITSVLTKSKPTTASKPRKTSSKARVKVTETGNCSKQIIPFDYAPTPNTPIGFLVDPRLAASAKAASSYPAGYTTSFTNQYGSIQGGTSLNSLQLSNYNVSACAAACSKNLACNAFNIYFTRSPTLDIGPNCPNPPALADVRCALWSSAVSQSQATNIGSWRSDFMVVVQGSNGYSKVSAPGVSGFQSPAPLAGAVDSSITFVGADFFITNGFDPRSCATFCQSTTATNRKAAQNGRSKSYQACNYFNALDLTLNGKSQGTYCQLYTNDSSSKARLYTASLFDTRYDLLKSFGYMAQVVDSGVLSTTTTSTRTTTPAQTTTRAVTTTSLTTTTPTATSSSSILSSTFTTMTIVKSNVSSVSSRTATTLSTTTSLPTTSTTTTTTTSTTTTTTTTTTATTSKTIFATATNPPDRTNAGPGTESEHFSLHGNNTDQKNYLLPYLETAYSCFVNTLNWLPSGHSNTDTYLKTNGYIIDSLGGSWMSVDGSDSVGYFSMDSAEGHFTAMHEYGHVLHYHQSTWVDQSRTGAWWETMAQFIADTSLTSPLCAPARAANAITDAASEPMHLDKLISQSYQVIVDGTPGSGNYYEAWPFLTYLTNNPDGIAGLGSDAVRQLLVQYAPYSNEDPLFTLQRLLGAGASVQDVVGRYWARMAFVDIGHAGGSQTFLDSQWWLDYDNLDSLGNGTWRVKTGRRPAYMGSGMHRVVNAVGDVVVKVDSTAGITATVAVRGVNNGAVRYVGLVNGVAKTVSVAQGEQVIVVVANTPDELILYDAFALANSPASVGIDYTVSINGGGATIG</sequence>